<dbReference type="GO" id="GO:0009055">
    <property type="term" value="F:electron transfer activity"/>
    <property type="evidence" value="ECO:0007669"/>
    <property type="project" value="InterPro"/>
</dbReference>
<dbReference type="InterPro" id="IPR014730">
    <property type="entry name" value="ETF_a/b_N"/>
</dbReference>
<dbReference type="InterPro" id="IPR012255">
    <property type="entry name" value="ETF_b"/>
</dbReference>
<dbReference type="PANTHER" id="PTHR21294">
    <property type="entry name" value="ELECTRON TRANSFER FLAVOPROTEIN BETA-SUBUNIT"/>
    <property type="match status" value="1"/>
</dbReference>
<dbReference type="Pfam" id="PF01012">
    <property type="entry name" value="ETF"/>
    <property type="match status" value="1"/>
</dbReference>
<dbReference type="AlphaFoldDB" id="G9XQ69"/>
<dbReference type="SMART" id="SM00893">
    <property type="entry name" value="ETF"/>
    <property type="match status" value="1"/>
</dbReference>
<dbReference type="InterPro" id="IPR014729">
    <property type="entry name" value="Rossmann-like_a/b/a_fold"/>
</dbReference>
<sequence>MRWEVMNIITCYKIVPEEQDIVVEKDRSLSFNRAEWKIGQYDLNAVEAGVAIAEATGGKVMALSVGGKELDNSKLKKGILSRGPEELYLVIDESLGNADSYTTAQTLAAAIRKIGKVDLIICGEGSSDLYAQQVGAQLGQMLKAATINGISKMTVDGERLIAERTLETEIEVLEIPLPAVISVTTDINLPRIPSMKNILAAGKKPTTAWDLTAIGMTEMDIPTEVVSTLAPEQAERKKVLWEGESEEVIQHLFAHIHKELL</sequence>
<dbReference type="Proteomes" id="UP000004416">
    <property type="component" value="Unassembled WGS sequence"/>
</dbReference>
<dbReference type="PIRSF" id="PIRSF000090">
    <property type="entry name" value="Beta-ETF"/>
    <property type="match status" value="1"/>
</dbReference>
<dbReference type="CDD" id="cd01714">
    <property type="entry name" value="ETF_beta"/>
    <property type="match status" value="1"/>
</dbReference>
<dbReference type="SUPFAM" id="SSF52402">
    <property type="entry name" value="Adenine nucleotide alpha hydrolases-like"/>
    <property type="match status" value="1"/>
</dbReference>
<reference evidence="3 4" key="1">
    <citation type="submission" date="2011-08" db="EMBL/GenBank/DDBJ databases">
        <authorList>
            <person name="Weinstock G."/>
            <person name="Sodergren E."/>
            <person name="Clifton S."/>
            <person name="Fulton L."/>
            <person name="Fulton B."/>
            <person name="Courtney L."/>
            <person name="Fronick C."/>
            <person name="Harrison M."/>
            <person name="Strong C."/>
            <person name="Farmer C."/>
            <person name="Delahaunty K."/>
            <person name="Markovic C."/>
            <person name="Hall O."/>
            <person name="Minx P."/>
            <person name="Tomlinson C."/>
            <person name="Mitreva M."/>
            <person name="Hou S."/>
            <person name="Chen J."/>
            <person name="Wollam A."/>
            <person name="Pepin K.H."/>
            <person name="Johnson M."/>
            <person name="Bhonagiri V."/>
            <person name="Zhang X."/>
            <person name="Suruliraj S."/>
            <person name="Warren W."/>
            <person name="Chinwalla A."/>
            <person name="Mardis E.R."/>
            <person name="Wilson R.K."/>
        </authorList>
    </citation>
    <scope>NUCLEOTIDE SEQUENCE [LARGE SCALE GENOMIC DNA]</scope>
    <source>
        <strain evidence="3 4">DP7</strain>
    </source>
</reference>
<name>G9XQ69_DESHA</name>
<dbReference type="NCBIfam" id="NF008998">
    <property type="entry name" value="PRK12342.1"/>
    <property type="match status" value="1"/>
</dbReference>
<dbReference type="HOGENOM" id="CLU_060196_2_2_9"/>
<dbReference type="InterPro" id="IPR033948">
    <property type="entry name" value="ETF_beta_N"/>
</dbReference>
<gene>
    <name evidence="3" type="ORF">HMPREF0322_03115</name>
</gene>
<dbReference type="NCBIfam" id="NF002888">
    <property type="entry name" value="PRK03359.1"/>
    <property type="match status" value="1"/>
</dbReference>
<dbReference type="Gene3D" id="3.40.50.620">
    <property type="entry name" value="HUPs"/>
    <property type="match status" value="1"/>
</dbReference>
<feature type="domain" description="Electron transfer flavoprotein alpha/beta-subunit N-terminal" evidence="2">
    <location>
        <begin position="26"/>
        <end position="218"/>
    </location>
</feature>
<proteinExistence type="predicted"/>
<evidence type="ECO:0000313" key="3">
    <source>
        <dbReference type="EMBL" id="EHL06029.1"/>
    </source>
</evidence>
<protein>
    <recommendedName>
        <fullName evidence="1">Electron transfer flavoprotein small subunit</fullName>
    </recommendedName>
</protein>
<evidence type="ECO:0000313" key="4">
    <source>
        <dbReference type="Proteomes" id="UP000004416"/>
    </source>
</evidence>
<dbReference type="PANTHER" id="PTHR21294:SF17">
    <property type="entry name" value="PROTEIN FIXA"/>
    <property type="match status" value="1"/>
</dbReference>
<evidence type="ECO:0000256" key="1">
    <source>
        <dbReference type="ARBA" id="ARBA00042002"/>
    </source>
</evidence>
<evidence type="ECO:0000259" key="2">
    <source>
        <dbReference type="SMART" id="SM00893"/>
    </source>
</evidence>
<dbReference type="PATRIC" id="fig|537010.4.peg.2912"/>
<comment type="caution">
    <text evidence="3">The sequence shown here is derived from an EMBL/GenBank/DDBJ whole genome shotgun (WGS) entry which is preliminary data.</text>
</comment>
<organism evidence="3 4">
    <name type="scientific">Desulfitobacterium hafniense DP7</name>
    <dbReference type="NCBI Taxonomy" id="537010"/>
    <lineage>
        <taxon>Bacteria</taxon>
        <taxon>Bacillati</taxon>
        <taxon>Bacillota</taxon>
        <taxon>Clostridia</taxon>
        <taxon>Eubacteriales</taxon>
        <taxon>Desulfitobacteriaceae</taxon>
        <taxon>Desulfitobacterium</taxon>
    </lineage>
</organism>
<dbReference type="EMBL" id="AFZX01000086">
    <property type="protein sequence ID" value="EHL06029.1"/>
    <property type="molecule type" value="Genomic_DNA"/>
</dbReference>
<accession>G9XQ69</accession>